<dbReference type="InParanoid" id="W0RLX4"/>
<dbReference type="STRING" id="861299.J421_3920"/>
<feature type="compositionally biased region" description="Pro residues" evidence="1">
    <location>
        <begin position="139"/>
        <end position="155"/>
    </location>
</feature>
<name>W0RLX4_9BACT</name>
<dbReference type="eggNOG" id="ENOG50341NP">
    <property type="taxonomic scope" value="Bacteria"/>
</dbReference>
<reference evidence="2 3" key="1">
    <citation type="journal article" date="2014" name="Genome Announc.">
        <title>Genome Sequence and Methylome of Soil Bacterium Gemmatirosa kalamazoonensis KBS708T, a Member of the Rarely Cultivated Gemmatimonadetes Phylum.</title>
        <authorList>
            <person name="Debruyn J.M."/>
            <person name="Radosevich M."/>
            <person name="Wommack K.E."/>
            <person name="Polson S.W."/>
            <person name="Hauser L.J."/>
            <person name="Fawaz M.N."/>
            <person name="Korlach J."/>
            <person name="Tsai Y.C."/>
        </authorList>
    </citation>
    <scope>NUCLEOTIDE SEQUENCE [LARGE SCALE GENOMIC DNA]</scope>
    <source>
        <strain evidence="2 3">KBS708</strain>
    </source>
</reference>
<dbReference type="KEGG" id="gba:J421_3920"/>
<keyword evidence="3" id="KW-1185">Reference proteome</keyword>
<sequence>MSDHIRERINRKLDALTEERLYQILDYVEFLESKYAARQSAAPNAFTKFAEGVEDRLRAGRVSASTIADTMGLLNRAVGMLNGVAAAGKSVAADLANAAQRVGTAVADATAQAGTVITSTTPPPADPSAPNAPSAAPNAAPPSTHPSPPAPPPAGPAAGPAPGEPRS</sequence>
<dbReference type="RefSeq" id="WP_025412905.1">
    <property type="nucleotide sequence ID" value="NZ_CP007128.1"/>
</dbReference>
<gene>
    <name evidence="2" type="ORF">J421_3920</name>
</gene>
<evidence type="ECO:0000313" key="3">
    <source>
        <dbReference type="Proteomes" id="UP000019151"/>
    </source>
</evidence>
<protein>
    <recommendedName>
        <fullName evidence="4">DUF2281 domain-containing protein</fullName>
    </recommendedName>
</protein>
<dbReference type="OrthoDB" id="9798598at2"/>
<organism evidence="2 3">
    <name type="scientific">Gemmatirosa kalamazoonensis</name>
    <dbReference type="NCBI Taxonomy" id="861299"/>
    <lineage>
        <taxon>Bacteria</taxon>
        <taxon>Pseudomonadati</taxon>
        <taxon>Gemmatimonadota</taxon>
        <taxon>Gemmatimonadia</taxon>
        <taxon>Gemmatimonadales</taxon>
        <taxon>Gemmatimonadaceae</taxon>
        <taxon>Gemmatirosa</taxon>
    </lineage>
</organism>
<evidence type="ECO:0000313" key="2">
    <source>
        <dbReference type="EMBL" id="AHG91457.1"/>
    </source>
</evidence>
<accession>W0RLX4</accession>
<dbReference type="HOGENOM" id="CLU_1658296_0_0_0"/>
<dbReference type="Proteomes" id="UP000019151">
    <property type="component" value="Chromosome"/>
</dbReference>
<proteinExistence type="predicted"/>
<dbReference type="AlphaFoldDB" id="W0RLX4"/>
<feature type="compositionally biased region" description="Low complexity" evidence="1">
    <location>
        <begin position="128"/>
        <end position="138"/>
    </location>
</feature>
<feature type="region of interest" description="Disordered" evidence="1">
    <location>
        <begin position="116"/>
        <end position="167"/>
    </location>
</feature>
<evidence type="ECO:0000256" key="1">
    <source>
        <dbReference type="SAM" id="MobiDB-lite"/>
    </source>
</evidence>
<dbReference type="PATRIC" id="fig|861299.3.peg.3977"/>
<evidence type="ECO:0008006" key="4">
    <source>
        <dbReference type="Google" id="ProtNLM"/>
    </source>
</evidence>
<dbReference type="EMBL" id="CP007128">
    <property type="protein sequence ID" value="AHG91457.1"/>
    <property type="molecule type" value="Genomic_DNA"/>
</dbReference>